<keyword evidence="3" id="KW-1185">Reference proteome</keyword>
<protein>
    <submittedName>
        <fullName evidence="2">Putative AlkP superfamily pyrophosphatase or phosphodiesterase</fullName>
    </submittedName>
</protein>
<dbReference type="RefSeq" id="WP_114495337.1">
    <property type="nucleotide sequence ID" value="NZ_QPJW01000001.1"/>
</dbReference>
<dbReference type="Pfam" id="PF01663">
    <property type="entry name" value="Phosphodiest"/>
    <property type="match status" value="1"/>
</dbReference>
<organism evidence="2 3">
    <name type="scientific">Fontibacillus phaseoli</name>
    <dbReference type="NCBI Taxonomy" id="1416533"/>
    <lineage>
        <taxon>Bacteria</taxon>
        <taxon>Bacillati</taxon>
        <taxon>Bacillota</taxon>
        <taxon>Bacilli</taxon>
        <taxon>Bacillales</taxon>
        <taxon>Paenibacillaceae</taxon>
        <taxon>Fontibacillus</taxon>
    </lineage>
</organism>
<feature type="signal peptide" evidence="1">
    <location>
        <begin position="1"/>
        <end position="25"/>
    </location>
</feature>
<dbReference type="EMBL" id="QPJW01000001">
    <property type="protein sequence ID" value="RCX23459.1"/>
    <property type="molecule type" value="Genomic_DNA"/>
</dbReference>
<accession>A0A369BPB2</accession>
<dbReference type="PROSITE" id="PS51257">
    <property type="entry name" value="PROKAR_LIPOPROTEIN"/>
    <property type="match status" value="1"/>
</dbReference>
<name>A0A369BPB2_9BACL</name>
<gene>
    <name evidence="2" type="ORF">DFP94_1011058</name>
</gene>
<dbReference type="SUPFAM" id="SSF53649">
    <property type="entry name" value="Alkaline phosphatase-like"/>
    <property type="match status" value="1"/>
</dbReference>
<dbReference type="InterPro" id="IPR002591">
    <property type="entry name" value="Phosphodiest/P_Trfase"/>
</dbReference>
<reference evidence="2 3" key="1">
    <citation type="submission" date="2018-07" db="EMBL/GenBank/DDBJ databases">
        <title>Genomic Encyclopedia of Type Strains, Phase III (KMG-III): the genomes of soil and plant-associated and newly described type strains.</title>
        <authorList>
            <person name="Whitman W."/>
        </authorList>
    </citation>
    <scope>NUCLEOTIDE SEQUENCE [LARGE SCALE GENOMIC DNA]</scope>
    <source>
        <strain evidence="2 3">CECT 8333</strain>
    </source>
</reference>
<dbReference type="OrthoDB" id="2381338at2"/>
<evidence type="ECO:0000313" key="3">
    <source>
        <dbReference type="Proteomes" id="UP000253090"/>
    </source>
</evidence>
<proteinExistence type="predicted"/>
<dbReference type="InterPro" id="IPR017850">
    <property type="entry name" value="Alkaline_phosphatase_core_sf"/>
</dbReference>
<dbReference type="GO" id="GO:0016787">
    <property type="term" value="F:hydrolase activity"/>
    <property type="evidence" value="ECO:0007669"/>
    <property type="project" value="UniProtKB-ARBA"/>
</dbReference>
<dbReference type="PANTHER" id="PTHR10151">
    <property type="entry name" value="ECTONUCLEOTIDE PYROPHOSPHATASE/PHOSPHODIESTERASE"/>
    <property type="match status" value="1"/>
</dbReference>
<dbReference type="Proteomes" id="UP000253090">
    <property type="component" value="Unassembled WGS sequence"/>
</dbReference>
<evidence type="ECO:0000256" key="1">
    <source>
        <dbReference type="SAM" id="SignalP"/>
    </source>
</evidence>
<sequence>MWKLRWLRVLSLILLWTLVAGCQHAKPKEEDLIRIKSVNREHNKKVILLVADSLMSQTIDYGMRQNELPTFRYLIEHGQYYKDLVSSFPTMSVSIDSTLITGRYPDGHRIPGLTWYSGTDRKTVNYGTGPLEVLQQGIDPVLADAVIHLNSTHLNPKVSTIYEDLARSGLKSGSINGLIYRGSANHTLSVPGWIHGPSSLPKQIHVKGPDLLALGTLSNPFEGFIDMPTGLGNRMGINNDYSMKALKYLIKDGKLPDFLYVYLPDLDQELHKNGPSSLKGVKALDDQLHSLLQTFGSPDQALQEVILVIMGDSGMTQILPANQNPEIDLPSILGDVRVLSPGETATKDKEFTLAVNETMAYVYAIHEKASLEEAVTLLHQDSRIDFIAWQDQGWVYAVQGSASKQLRYKAGGTLTDPYKQTWTLEGDLKVLDVEANDTNHTLIYGEYPDVLKRLSSAMNSQTGRFLVVTAKPGYELSDKSSPSHKGGGGHGSIRSAESLVPLIIYGSDQKPQFLRIVDLKAYFLDLLTKKIQYNE</sequence>
<evidence type="ECO:0000313" key="2">
    <source>
        <dbReference type="EMBL" id="RCX23459.1"/>
    </source>
</evidence>
<dbReference type="Gene3D" id="3.40.720.10">
    <property type="entry name" value="Alkaline Phosphatase, subunit A"/>
    <property type="match status" value="1"/>
</dbReference>
<comment type="caution">
    <text evidence="2">The sequence shown here is derived from an EMBL/GenBank/DDBJ whole genome shotgun (WGS) entry which is preliminary data.</text>
</comment>
<dbReference type="PANTHER" id="PTHR10151:SF120">
    <property type="entry name" value="BIS(5'-ADENOSYL)-TRIPHOSPHATASE"/>
    <property type="match status" value="1"/>
</dbReference>
<keyword evidence="1" id="KW-0732">Signal</keyword>
<dbReference type="AlphaFoldDB" id="A0A369BPB2"/>
<feature type="chain" id="PRO_5017008753" evidence="1">
    <location>
        <begin position="26"/>
        <end position="535"/>
    </location>
</feature>